<gene>
    <name evidence="1" type="ORF">ACFSCY_23645</name>
</gene>
<name>A0ABW4FQB7_9PSEU</name>
<dbReference type="Proteomes" id="UP001597145">
    <property type="component" value="Unassembled WGS sequence"/>
</dbReference>
<accession>A0ABW4FQB7</accession>
<evidence type="ECO:0000313" key="2">
    <source>
        <dbReference type="Proteomes" id="UP001597145"/>
    </source>
</evidence>
<organism evidence="1 2">
    <name type="scientific">Pseudonocardia aurantiaca</name>
    <dbReference type="NCBI Taxonomy" id="75290"/>
    <lineage>
        <taxon>Bacteria</taxon>
        <taxon>Bacillati</taxon>
        <taxon>Actinomycetota</taxon>
        <taxon>Actinomycetes</taxon>
        <taxon>Pseudonocardiales</taxon>
        <taxon>Pseudonocardiaceae</taxon>
        <taxon>Pseudonocardia</taxon>
    </lineage>
</organism>
<keyword evidence="2" id="KW-1185">Reference proteome</keyword>
<comment type="caution">
    <text evidence="1">The sequence shown here is derived from an EMBL/GenBank/DDBJ whole genome shotgun (WGS) entry which is preliminary data.</text>
</comment>
<evidence type="ECO:0000313" key="1">
    <source>
        <dbReference type="EMBL" id="MFD1532425.1"/>
    </source>
</evidence>
<protein>
    <submittedName>
        <fullName evidence="1">Uncharacterized protein</fullName>
    </submittedName>
</protein>
<dbReference type="RefSeq" id="WP_343986524.1">
    <property type="nucleotide sequence ID" value="NZ_BAAAJG010000027.1"/>
</dbReference>
<reference evidence="2" key="1">
    <citation type="journal article" date="2019" name="Int. J. Syst. Evol. Microbiol.">
        <title>The Global Catalogue of Microorganisms (GCM) 10K type strain sequencing project: providing services to taxonomists for standard genome sequencing and annotation.</title>
        <authorList>
            <consortium name="The Broad Institute Genomics Platform"/>
            <consortium name="The Broad Institute Genome Sequencing Center for Infectious Disease"/>
            <person name="Wu L."/>
            <person name="Ma J."/>
        </authorList>
    </citation>
    <scope>NUCLEOTIDE SEQUENCE [LARGE SCALE GENOMIC DNA]</scope>
    <source>
        <strain evidence="2">JCM 12165</strain>
    </source>
</reference>
<proteinExistence type="predicted"/>
<dbReference type="EMBL" id="JBHUCP010000018">
    <property type="protein sequence ID" value="MFD1532425.1"/>
    <property type="molecule type" value="Genomic_DNA"/>
</dbReference>
<sequence length="57" mass="6208">MDLSDGGFAWSLSPAPDVTIHYRGLVTHDTWTETAQLHAGEGLEPATVLEMTLRRVG</sequence>